<evidence type="ECO:0000313" key="2">
    <source>
        <dbReference type="Proteomes" id="UP000823941"/>
    </source>
</evidence>
<accession>A0ABQ7R1D7</accession>
<proteinExistence type="predicted"/>
<reference evidence="1 2" key="1">
    <citation type="submission" date="2021-06" db="EMBL/GenBank/DDBJ databases">
        <title>A haploid diamondback moth (Plutella xylostella L.) genome assembly resolves 31 chromosomes and identifies a diamide resistance mutation.</title>
        <authorList>
            <person name="Ward C.M."/>
            <person name="Perry K.D."/>
            <person name="Baker G."/>
            <person name="Powis K."/>
            <person name="Heckel D.G."/>
            <person name="Baxter S.W."/>
        </authorList>
    </citation>
    <scope>NUCLEOTIDE SEQUENCE [LARGE SCALE GENOMIC DNA]</scope>
    <source>
        <strain evidence="1 2">LV</strain>
        <tissue evidence="1">Single pupa</tissue>
    </source>
</reference>
<sequence>MRHITIRQLYNSHANQASVMGNWRQNGPAGAAGVRQVSIAGGWRRANPAMTRRSCKRGVLLSSHRVQRHK</sequence>
<dbReference type="EMBL" id="JAHIBW010000005">
    <property type="protein sequence ID" value="KAG7311081.1"/>
    <property type="molecule type" value="Genomic_DNA"/>
</dbReference>
<comment type="caution">
    <text evidence="1">The sequence shown here is derived from an EMBL/GenBank/DDBJ whole genome shotgun (WGS) entry which is preliminary data.</text>
</comment>
<evidence type="ECO:0000313" key="1">
    <source>
        <dbReference type="EMBL" id="KAG7311081.1"/>
    </source>
</evidence>
<keyword evidence="2" id="KW-1185">Reference proteome</keyword>
<gene>
    <name evidence="1" type="ORF">JYU34_003943</name>
</gene>
<organism evidence="1 2">
    <name type="scientific">Plutella xylostella</name>
    <name type="common">Diamondback moth</name>
    <name type="synonym">Plutella maculipennis</name>
    <dbReference type="NCBI Taxonomy" id="51655"/>
    <lineage>
        <taxon>Eukaryota</taxon>
        <taxon>Metazoa</taxon>
        <taxon>Ecdysozoa</taxon>
        <taxon>Arthropoda</taxon>
        <taxon>Hexapoda</taxon>
        <taxon>Insecta</taxon>
        <taxon>Pterygota</taxon>
        <taxon>Neoptera</taxon>
        <taxon>Endopterygota</taxon>
        <taxon>Lepidoptera</taxon>
        <taxon>Glossata</taxon>
        <taxon>Ditrysia</taxon>
        <taxon>Yponomeutoidea</taxon>
        <taxon>Plutellidae</taxon>
        <taxon>Plutella</taxon>
    </lineage>
</organism>
<dbReference type="Proteomes" id="UP000823941">
    <property type="component" value="Chromosome 5"/>
</dbReference>
<protein>
    <submittedName>
        <fullName evidence="1">Uncharacterized protein</fullName>
    </submittedName>
</protein>
<name>A0ABQ7R1D7_PLUXY</name>